<dbReference type="GO" id="GO:0031087">
    <property type="term" value="P:deadenylation-independent decapping of nuclear-transcribed mRNA"/>
    <property type="evidence" value="ECO:0007669"/>
    <property type="project" value="TreeGrafter"/>
</dbReference>
<dbReference type="AlphaFoldDB" id="A0A9W8GU48"/>
<evidence type="ECO:0000256" key="2">
    <source>
        <dbReference type="ARBA" id="ARBA00008778"/>
    </source>
</evidence>
<accession>A0A9W8GU48</accession>
<evidence type="ECO:0000313" key="7">
    <source>
        <dbReference type="Proteomes" id="UP001140011"/>
    </source>
</evidence>
<dbReference type="Proteomes" id="UP001140011">
    <property type="component" value="Unassembled WGS sequence"/>
</dbReference>
<feature type="compositionally biased region" description="Pro residues" evidence="5">
    <location>
        <begin position="441"/>
        <end position="458"/>
    </location>
</feature>
<feature type="compositionally biased region" description="Basic and acidic residues" evidence="5">
    <location>
        <begin position="151"/>
        <end position="162"/>
    </location>
</feature>
<proteinExistence type="inferred from homology"/>
<dbReference type="PANTHER" id="PTHR16290:SF0">
    <property type="entry name" value="DECAPPING PROTEIN 1, ISOFORM A"/>
    <property type="match status" value="1"/>
</dbReference>
<comment type="similarity">
    <text evidence="2">Belongs to the DCP1 family.</text>
</comment>
<evidence type="ECO:0000256" key="1">
    <source>
        <dbReference type="ARBA" id="ARBA00004496"/>
    </source>
</evidence>
<dbReference type="OrthoDB" id="440673at2759"/>
<reference evidence="6" key="1">
    <citation type="submission" date="2022-07" db="EMBL/GenBank/DDBJ databases">
        <title>Phylogenomic reconstructions and comparative analyses of Kickxellomycotina fungi.</title>
        <authorList>
            <person name="Reynolds N.K."/>
            <person name="Stajich J.E."/>
            <person name="Barry K."/>
            <person name="Grigoriev I.V."/>
            <person name="Crous P."/>
            <person name="Smith M.E."/>
        </authorList>
    </citation>
    <scope>NUCLEOTIDE SEQUENCE</scope>
    <source>
        <strain evidence="6">BCRC 34297</strain>
    </source>
</reference>
<evidence type="ECO:0000313" key="6">
    <source>
        <dbReference type="EMBL" id="KAJ2749707.1"/>
    </source>
</evidence>
<dbReference type="InterPro" id="IPR010334">
    <property type="entry name" value="Dcp1"/>
</dbReference>
<dbReference type="InterPro" id="IPR011993">
    <property type="entry name" value="PH-like_dom_sf"/>
</dbReference>
<name>A0A9W8GU48_9FUNG</name>
<sequence>MAPSKLSNDARKKLAANLQVLRRYDDQIEAIIDTTSHVVLYQFQETTQEWKNKEVEGALFIYKRFSAPHYGFTIMNRLGLENFTEHLSVDMNFQTSDQIIMYTSTSGSGILGVWIYEEADRVRIPEQLGQCCKSVKSAFSGQSPQRLYPKNSDEEKEFERLYPRSRSNSRKDAGADYQGSSNALSTIVNHSRQKQQQNQKKNAGDANVPAVPNGNVLDLASKMQAIGIDFNAGPEPQDTSANARALPSDPAIIMARKSVKPHELNATGGDGGQKPQHQQQQQQNQFTQANSESDSLEFRSPLSVPAVHANSGNVSYHSVGGGAPAGVPQPASPVLHPVPSPFPPSTIATPLPGPQQVGPNMAYAQQMPQYWYHPQMATSPPVNRSAHASPAPPNFGGMMPGMYAFPQLPLGHPGHPGTAHVSQPMMHMGPAQQQQQQPAQAQPPPPPPPQFVPGPMQPGLPVSQGAVPRAPDAVGGGNPSVAHNLAEQLVSLVRQRMNSTQQGPLAVGNQQKPALSPDAMKAQRDYCREWLIRVIQADDELVDAFAQRFPPPIFPPPAGNR</sequence>
<protein>
    <submittedName>
        <fullName evidence="6">Uncharacterized protein</fullName>
    </submittedName>
</protein>
<dbReference type="GO" id="GO:0000932">
    <property type="term" value="C:P-body"/>
    <property type="evidence" value="ECO:0007669"/>
    <property type="project" value="TreeGrafter"/>
</dbReference>
<evidence type="ECO:0000256" key="4">
    <source>
        <dbReference type="ARBA" id="ARBA00022664"/>
    </source>
</evidence>
<dbReference type="GO" id="GO:0006397">
    <property type="term" value="P:mRNA processing"/>
    <property type="evidence" value="ECO:0007669"/>
    <property type="project" value="UniProtKB-KW"/>
</dbReference>
<comment type="caution">
    <text evidence="6">The sequence shown here is derived from an EMBL/GenBank/DDBJ whole genome shotgun (WGS) entry which is preliminary data.</text>
</comment>
<gene>
    <name evidence="6" type="ORF">GGI19_005519</name>
</gene>
<feature type="region of interest" description="Disordered" evidence="5">
    <location>
        <begin position="141"/>
        <end position="212"/>
    </location>
</feature>
<keyword evidence="3" id="KW-0963">Cytoplasm</keyword>
<dbReference type="Pfam" id="PF06058">
    <property type="entry name" value="DCP1"/>
    <property type="match status" value="1"/>
</dbReference>
<evidence type="ECO:0000256" key="3">
    <source>
        <dbReference type="ARBA" id="ARBA00022490"/>
    </source>
</evidence>
<dbReference type="Gene3D" id="2.30.29.30">
    <property type="entry name" value="Pleckstrin-homology domain (PH domain)/Phosphotyrosine-binding domain (PTB)"/>
    <property type="match status" value="1"/>
</dbReference>
<feature type="region of interest" description="Disordered" evidence="5">
    <location>
        <begin position="407"/>
        <end position="481"/>
    </location>
</feature>
<feature type="compositionally biased region" description="Low complexity" evidence="5">
    <location>
        <begin position="273"/>
        <end position="288"/>
    </location>
</feature>
<dbReference type="GO" id="GO:0008047">
    <property type="term" value="F:enzyme activator activity"/>
    <property type="evidence" value="ECO:0007669"/>
    <property type="project" value="InterPro"/>
</dbReference>
<feature type="compositionally biased region" description="Low complexity" evidence="5">
    <location>
        <begin position="408"/>
        <end position="440"/>
    </location>
</feature>
<dbReference type="GO" id="GO:0000290">
    <property type="term" value="P:deadenylation-dependent decapping of nuclear-transcribed mRNA"/>
    <property type="evidence" value="ECO:0007669"/>
    <property type="project" value="InterPro"/>
</dbReference>
<dbReference type="GO" id="GO:0003729">
    <property type="term" value="F:mRNA binding"/>
    <property type="evidence" value="ECO:0007669"/>
    <property type="project" value="TreeGrafter"/>
</dbReference>
<comment type="subcellular location">
    <subcellularLocation>
        <location evidence="1">Cytoplasm</location>
    </subcellularLocation>
</comment>
<dbReference type="CDD" id="cd09804">
    <property type="entry name" value="Dcp1"/>
    <property type="match status" value="1"/>
</dbReference>
<dbReference type="PANTHER" id="PTHR16290">
    <property type="entry name" value="TRANSCRIPTION FACTOR SMIF DECAPPING ENZYME DCP1"/>
    <property type="match status" value="1"/>
</dbReference>
<keyword evidence="7" id="KW-1185">Reference proteome</keyword>
<organism evidence="6 7">
    <name type="scientific">Coemansia pectinata</name>
    <dbReference type="NCBI Taxonomy" id="1052879"/>
    <lineage>
        <taxon>Eukaryota</taxon>
        <taxon>Fungi</taxon>
        <taxon>Fungi incertae sedis</taxon>
        <taxon>Zoopagomycota</taxon>
        <taxon>Kickxellomycotina</taxon>
        <taxon>Kickxellomycetes</taxon>
        <taxon>Kickxellales</taxon>
        <taxon>Kickxellaceae</taxon>
        <taxon>Coemansia</taxon>
    </lineage>
</organism>
<dbReference type="SUPFAM" id="SSF50729">
    <property type="entry name" value="PH domain-like"/>
    <property type="match status" value="1"/>
</dbReference>
<dbReference type="EMBL" id="JANBUH010000721">
    <property type="protein sequence ID" value="KAJ2749707.1"/>
    <property type="molecule type" value="Genomic_DNA"/>
</dbReference>
<feature type="compositionally biased region" description="Polar residues" evidence="5">
    <location>
        <begin position="178"/>
        <end position="190"/>
    </location>
</feature>
<evidence type="ECO:0000256" key="5">
    <source>
        <dbReference type="SAM" id="MobiDB-lite"/>
    </source>
</evidence>
<keyword evidence="4" id="KW-0507">mRNA processing</keyword>
<feature type="region of interest" description="Disordered" evidence="5">
    <location>
        <begin position="262"/>
        <end position="298"/>
    </location>
</feature>